<feature type="domain" description="GGDEF" evidence="2">
    <location>
        <begin position="1295"/>
        <end position="1423"/>
    </location>
</feature>
<dbReference type="NCBIfam" id="TIGR00254">
    <property type="entry name" value="GGDEF"/>
    <property type="match status" value="1"/>
</dbReference>
<dbReference type="PROSITE" id="PS50887">
    <property type="entry name" value="GGDEF"/>
    <property type="match status" value="2"/>
</dbReference>
<organism evidence="3 4">
    <name type="scientific">Pseudoflavonifractor capillosus ATCC 29799</name>
    <dbReference type="NCBI Taxonomy" id="411467"/>
    <lineage>
        <taxon>Bacteria</taxon>
        <taxon>Bacillati</taxon>
        <taxon>Bacillota</taxon>
        <taxon>Clostridia</taxon>
        <taxon>Eubacteriales</taxon>
        <taxon>Oscillospiraceae</taxon>
        <taxon>Pseudoflavonifractor</taxon>
    </lineage>
</organism>
<dbReference type="PROSITE" id="PS50883">
    <property type="entry name" value="EAL"/>
    <property type="match status" value="1"/>
</dbReference>
<evidence type="ECO:0000313" key="3">
    <source>
        <dbReference type="EMBL" id="EDN00982.1"/>
    </source>
</evidence>
<dbReference type="InterPro" id="IPR043128">
    <property type="entry name" value="Rev_trsase/Diguanyl_cyclase"/>
</dbReference>
<name>A6NSM5_9FIRM</name>
<dbReference type="EMBL" id="AAXG02000008">
    <property type="protein sequence ID" value="EDN00982.1"/>
    <property type="molecule type" value="Genomic_DNA"/>
</dbReference>
<dbReference type="Gene3D" id="3.20.20.450">
    <property type="entry name" value="EAL domain"/>
    <property type="match status" value="1"/>
</dbReference>
<dbReference type="InterPro" id="IPR029016">
    <property type="entry name" value="GAF-like_dom_sf"/>
</dbReference>
<evidence type="ECO:0000313" key="4">
    <source>
        <dbReference type="Proteomes" id="UP000003639"/>
    </source>
</evidence>
<accession>A6NSM5</accession>
<dbReference type="InterPro" id="IPR000160">
    <property type="entry name" value="GGDEF_dom"/>
</dbReference>
<dbReference type="InterPro" id="IPR003018">
    <property type="entry name" value="GAF"/>
</dbReference>
<proteinExistence type="predicted"/>
<reference evidence="3 4" key="2">
    <citation type="submission" date="2007-06" db="EMBL/GenBank/DDBJ databases">
        <title>Draft genome sequence of Pseudoflavonifractor capillosus ATCC 29799.</title>
        <authorList>
            <person name="Sudarsanam P."/>
            <person name="Ley R."/>
            <person name="Guruge J."/>
            <person name="Turnbaugh P.J."/>
            <person name="Mahowald M."/>
            <person name="Liep D."/>
            <person name="Gordon J."/>
        </authorList>
    </citation>
    <scope>NUCLEOTIDE SEQUENCE [LARGE SCALE GENOMIC DNA]</scope>
    <source>
        <strain evidence="3 4">ATCC 29799</strain>
    </source>
</reference>
<dbReference type="SMART" id="SM00052">
    <property type="entry name" value="EAL"/>
    <property type="match status" value="1"/>
</dbReference>
<protein>
    <submittedName>
        <fullName evidence="3">Diguanylate cyclase (GGDEF) domain protein</fullName>
    </submittedName>
</protein>
<dbReference type="SUPFAM" id="SSF141868">
    <property type="entry name" value="EAL domain-like"/>
    <property type="match status" value="1"/>
</dbReference>
<dbReference type="eggNOG" id="COG5001">
    <property type="taxonomic scope" value="Bacteria"/>
</dbReference>
<dbReference type="InterPro" id="IPR013655">
    <property type="entry name" value="PAS_fold_3"/>
</dbReference>
<evidence type="ECO:0000259" key="1">
    <source>
        <dbReference type="PROSITE" id="PS50883"/>
    </source>
</evidence>
<dbReference type="eggNOG" id="COG2203">
    <property type="taxonomic scope" value="Bacteria"/>
</dbReference>
<dbReference type="Proteomes" id="UP000003639">
    <property type="component" value="Unassembled WGS sequence"/>
</dbReference>
<comment type="caution">
    <text evidence="3">The sequence shown here is derived from an EMBL/GenBank/DDBJ whole genome shotgun (WGS) entry which is preliminary data.</text>
</comment>
<dbReference type="Gene3D" id="3.30.450.20">
    <property type="entry name" value="PAS domain"/>
    <property type="match status" value="2"/>
</dbReference>
<dbReference type="InterPro" id="IPR035919">
    <property type="entry name" value="EAL_sf"/>
</dbReference>
<feature type="domain" description="EAL" evidence="1">
    <location>
        <begin position="300"/>
        <end position="555"/>
    </location>
</feature>
<dbReference type="PANTHER" id="PTHR33121:SF70">
    <property type="entry name" value="SIGNALING PROTEIN YKOW"/>
    <property type="match status" value="1"/>
</dbReference>
<dbReference type="SMART" id="SM00267">
    <property type="entry name" value="GGDEF"/>
    <property type="match status" value="2"/>
</dbReference>
<dbReference type="Pfam" id="PF00990">
    <property type="entry name" value="GGDEF"/>
    <property type="match status" value="2"/>
</dbReference>
<dbReference type="SUPFAM" id="SSF55785">
    <property type="entry name" value="PYP-like sensor domain (PAS domain)"/>
    <property type="match status" value="2"/>
</dbReference>
<dbReference type="InterPro" id="IPR029787">
    <property type="entry name" value="Nucleotide_cyclase"/>
</dbReference>
<gene>
    <name evidence="3" type="ORF">BACCAP_01204</name>
</gene>
<dbReference type="SUPFAM" id="SSF55781">
    <property type="entry name" value="GAF domain-like"/>
    <property type="match status" value="1"/>
</dbReference>
<dbReference type="CDD" id="cd01949">
    <property type="entry name" value="GGDEF"/>
    <property type="match status" value="2"/>
</dbReference>
<feature type="domain" description="GGDEF" evidence="2">
    <location>
        <begin position="167"/>
        <end position="291"/>
    </location>
</feature>
<dbReference type="Gene3D" id="3.30.70.270">
    <property type="match status" value="2"/>
</dbReference>
<dbReference type="InterPro" id="IPR050706">
    <property type="entry name" value="Cyclic-di-GMP_PDE-like"/>
</dbReference>
<dbReference type="STRING" id="411467.BACCAP_01204"/>
<dbReference type="InterPro" id="IPR035965">
    <property type="entry name" value="PAS-like_dom_sf"/>
</dbReference>
<sequence>MACEVTMNIELDGQYIADTCRNMLDFLNESTSDHYFFFDLKANQIHFSKNIGKNYPLMEHGQEYVTPQEWCRIVYPQDLPILRESYEKLRGGEKQIHRLEYRVINRRGDVVWISSRGKSQLDQQGRPLWVIGCISEVATNSRADGFSGIFGMNQLKRESRELLAGERDGFLLLVGVDDLKSINLKQGREQGNAVLRRVADALEHAADGKRRIYRTNGDCFAVNLPDADAKQAAAVFNRAQRLLEGLCTLSGGCVPFREYMVPDAETLYQYAENTLDHAKAQGKNRLMFFSSEDYEKEIATLELKEDLTKSVREGFRGFSLCYQPQVLSGTYRLYGAEALLRYTSPRRGNVPPSEFVPILEQSKLICPVGIWVLDTALEQCRAWRKQEPDFHISINVSYTQLCEENIVQKVLDAVNRSGLPGDAVTLEITESMQLLDYPHINELFLQWKKSGIEISVDDFGTGYSSLGRLKELEIDEIKIDRCFVNNIQHSVYNYRLLGNMLELADSCQIRVCCEGVETEDELTALEELHPALLQGFLFSKPCTPEELEERYLRPDSPSYQERMERESAYRSQLHISDIASAVDWSEDELAKVILEAENDIFYISDMDTYELYYVNPAGQRMMGLRDYRGRKCYKALQGLDEPCSFCTNPVLKRDNFYIWDRENEYCGRHFLLKDKIIAHQGKRLRMEVALDITKHEVVSRNTQERLIFAQKIAGYTKTLSEHADYGEAVNRVLASVGEFYQADRAYLFAPSPQREGCWDNTFEWCAPNVLPQAENLQNVPPRALERWMDLFNHDRTVLILNLDTLRRESPEEWRILEAQGIKRLIAVPVRDRGKTIAFIGVDNPRYSIHDDAQIRVLSSFLLGRIHQERNENRYRKLLRANYHDVFEMLGLGLWVIRFDREGKRHEMVANDTMLHVLGIAGIPDPEECYQFWYNRVNDGYRRYVDESIQTMTRSERPVQLEYSWRHPERGDVLVRCTGMRFQDESGMICLKGYHGIVNDMERPKLVPESCVRDVFEYNAVEKTMFFHTERTLLLGEEAHESDFPQCWIDSEIVHPHFVEHFRSAFSRLHRKEGNERQELLLKSKSGTYEWFKLTTQWLDREEKGQEAAIAVLEPIGNDRVMELEYMRIRKFYHTMLSETIAYAEVDLESGQLKSVGGLWRVYKQDYRQSSRHFIEVLEQQLASMLPEAELERLRRYRHPAIWNEMLARGETSSRFCYRRPVGETLHWVELTIYLFREDTTRNAYTLIYLKDINAEKEREFAQAQAVDRDPLTGLYNRTAFEREVKRCVSECEQSPCGVLLMMDIDNFKQINDKMGHLEGDKALQTVARVLTSTFRQEDLVGRLGGDEFLVFIKGGIRRERLEQRVDSLLSALERTPGPSITGSIGLTYVCNPDFEYDDYLRRADLALYESKRQGKNRFRFYEEPGSLS</sequence>
<reference evidence="3 4" key="1">
    <citation type="submission" date="2007-04" db="EMBL/GenBank/DDBJ databases">
        <authorList>
            <person name="Fulton L."/>
            <person name="Clifton S."/>
            <person name="Fulton B."/>
            <person name="Xu J."/>
            <person name="Minx P."/>
            <person name="Pepin K.H."/>
            <person name="Johnson M."/>
            <person name="Thiruvilangam P."/>
            <person name="Bhonagiri V."/>
            <person name="Nash W.E."/>
            <person name="Mardis E.R."/>
            <person name="Wilson R.K."/>
        </authorList>
    </citation>
    <scope>NUCLEOTIDE SEQUENCE [LARGE SCALE GENOMIC DNA]</scope>
    <source>
        <strain evidence="3 4">ATCC 29799</strain>
    </source>
</reference>
<dbReference type="Pfam" id="PF08447">
    <property type="entry name" value="PAS_3"/>
    <property type="match status" value="1"/>
</dbReference>
<dbReference type="Pfam" id="PF01590">
    <property type="entry name" value="GAF"/>
    <property type="match status" value="1"/>
</dbReference>
<dbReference type="Pfam" id="PF00563">
    <property type="entry name" value="EAL"/>
    <property type="match status" value="1"/>
</dbReference>
<evidence type="ECO:0000259" key="2">
    <source>
        <dbReference type="PROSITE" id="PS50887"/>
    </source>
</evidence>
<dbReference type="Gene3D" id="3.30.450.40">
    <property type="match status" value="1"/>
</dbReference>
<dbReference type="GO" id="GO:0071111">
    <property type="term" value="F:cyclic-guanylate-specific phosphodiesterase activity"/>
    <property type="evidence" value="ECO:0007669"/>
    <property type="project" value="InterPro"/>
</dbReference>
<dbReference type="SUPFAM" id="SSF55073">
    <property type="entry name" value="Nucleotide cyclase"/>
    <property type="match status" value="2"/>
</dbReference>
<dbReference type="FunFam" id="3.30.70.270:FF:000001">
    <property type="entry name" value="Diguanylate cyclase domain protein"/>
    <property type="match status" value="1"/>
</dbReference>
<dbReference type="OrthoDB" id="9762141at2"/>
<dbReference type="CDD" id="cd01948">
    <property type="entry name" value="EAL"/>
    <property type="match status" value="1"/>
</dbReference>
<keyword evidence="4" id="KW-1185">Reference proteome</keyword>
<dbReference type="InterPro" id="IPR001633">
    <property type="entry name" value="EAL_dom"/>
</dbReference>
<dbReference type="PANTHER" id="PTHR33121">
    <property type="entry name" value="CYCLIC DI-GMP PHOSPHODIESTERASE PDEF"/>
    <property type="match status" value="1"/>
</dbReference>